<feature type="compositionally biased region" description="Polar residues" evidence="2">
    <location>
        <begin position="611"/>
        <end position="620"/>
    </location>
</feature>
<proteinExistence type="predicted"/>
<reference evidence="4 5" key="1">
    <citation type="journal article" date="2019" name="ACS Chem. Biol.">
        <title>Identification and Mobilization of a Cryptic Antibiotic Biosynthesis Gene Locus from a Human-Pathogenic Nocardia Isolate.</title>
        <authorList>
            <person name="Herisse M."/>
            <person name="Ishida K."/>
            <person name="Porter J.L."/>
            <person name="Howden B."/>
            <person name="Hertweck C."/>
            <person name="Stinear T.P."/>
            <person name="Pidot S.J."/>
        </authorList>
    </citation>
    <scope>NUCLEOTIDE SEQUENCE [LARGE SCALE GENOMIC DNA]</scope>
    <source>
        <strain evidence="4 5">AUSMDU00012717</strain>
    </source>
</reference>
<feature type="compositionally biased region" description="Low complexity" evidence="2">
    <location>
        <begin position="590"/>
        <end position="610"/>
    </location>
</feature>
<sequence length="1243" mass="137660">MSIEMPSELRWLAWVTGSVWPDGDEDRMFALADVWNHAAQEMRSHVSDINELRGELAAAYPDGRGREAVDQQLRLLVSGDSSIDQLADYFVAVHTSIRNTGTGIEQTKLLVLVSLAMLAIEIMEAWLFPPTAPGAEAAAIGATRAFVQRVGRRFLELIDKLKWTRVTIGDFLRYVDGNVFALAAKLSESLGKRVGELVGKVTPGLVRSLEGKVGAKWALRIGGAPAEFAEFAVKKGLNMMIWGAVQDGLVQQIQIWRGHRDGFEGREMGLTLAASIAGPFAGHLPGVWSQKIVGKLFTKGGFDPTRGWAGSVTGVVSAQFTNNFSNLAGSGVVALMNGTPYKPYGDGFAGFVGAVGSGTITGVQRGYIGSRGALPGTHEEFKAAYDRTPAENNGSQTSLQPEHVQPASSQTHHMPPQGEHTTPQSQHPTEHAQSVAGSNQQPKSFADARKEMIQQHEKELNGTVRDTVRKTYYQEHLKKLFTKELYTRDPLVDRADPRVSHAPGSAEATVLRQRTELHELTQKHLSEKTAALEQAKQNGGAARAGTAASTARQNPHSTVEASRTEQVVPQRSNSSGQQHQQLQPAEHVQQDQPSQQHQPTDQIQHQQPQQNEQIRSQHPGGSNDDIQLHPIGDEAGARNGNPRPGDNGLPQQQHQPGDLTSAEANVRDRIEKLQKQVNDAHEEVNNLYEPKKAAVEGLAGERLAKEIAVEHAQRAHDETVKSIKDKETALKTADGEQRTTLKNEIKALKETLRGQESALDKANAELKLHDIKLADEHAGLKKTVAAQDKATKEIEDAQAELTSAERDAREKYEAEVSRLGGELESARTTQQDHVRTVSRLGDELESAQRTQQDHARTVSRLGDELESAQRTQQDHVRTVSRLEGELESARTTQQDHVRTVSRLGGELESARTTQGEHARTVSRLEGELETVRTNQQQHQQTLRREWEEFRTDEQTHQEEMSKHQGDPTNEQKASQGQLEERRSRLEAKNARQTELQNEVSRLAGELESARTTQGDHARTVSRLAGELESAQRTQQEHARTVSRLQGELESAQRTQQEHARTVSRLQGELESAQRTQQEYAQTAARLQGRLETAQHAQQEHQRTVTRLRDQIEHLDQTRTTIENDIRTLRRRVTDLTNEFDSQLAASGITEAKARTELEAFVKDMRYERELIGGTSTSGRVRAKKLLLHNVIPNIFNGQAPLPDDFWINPDKYADLLVQPAKLALVGPDLSIPFSHRSDPETAS</sequence>
<feature type="coiled-coil region" evidence="1">
    <location>
        <begin position="738"/>
        <end position="829"/>
    </location>
</feature>
<dbReference type="InterPro" id="IPR057746">
    <property type="entry name" value="CpnT-like_N"/>
</dbReference>
<evidence type="ECO:0000256" key="1">
    <source>
        <dbReference type="SAM" id="Coils"/>
    </source>
</evidence>
<accession>A0A6G9YAD0</accession>
<gene>
    <name evidence="4" type="ORF">F5544_11395</name>
</gene>
<protein>
    <recommendedName>
        <fullName evidence="3">Outer membrane channel protein CpnT-like N-terminal domain-containing protein</fullName>
    </recommendedName>
</protein>
<dbReference type="Pfam" id="PF25547">
    <property type="entry name" value="WXG100_2"/>
    <property type="match status" value="1"/>
</dbReference>
<feature type="compositionally biased region" description="Polar residues" evidence="2">
    <location>
        <begin position="390"/>
        <end position="412"/>
    </location>
</feature>
<feature type="compositionally biased region" description="Polar residues" evidence="2">
    <location>
        <begin position="966"/>
        <end position="977"/>
    </location>
</feature>
<feature type="region of interest" description="Disordered" evidence="2">
    <location>
        <begin position="1026"/>
        <end position="1045"/>
    </location>
</feature>
<feature type="region of interest" description="Disordered" evidence="2">
    <location>
        <begin position="534"/>
        <end position="659"/>
    </location>
</feature>
<feature type="compositionally biased region" description="Basic and acidic residues" evidence="2">
    <location>
        <begin position="872"/>
        <end position="898"/>
    </location>
</feature>
<evidence type="ECO:0000313" key="4">
    <source>
        <dbReference type="EMBL" id="QIS10171.1"/>
    </source>
</evidence>
<evidence type="ECO:0000313" key="5">
    <source>
        <dbReference type="Proteomes" id="UP000503540"/>
    </source>
</evidence>
<keyword evidence="5" id="KW-1185">Reference proteome</keyword>
<organism evidence="4 5">
    <name type="scientific">Nocardia arthritidis</name>
    <dbReference type="NCBI Taxonomy" id="228602"/>
    <lineage>
        <taxon>Bacteria</taxon>
        <taxon>Bacillati</taxon>
        <taxon>Actinomycetota</taxon>
        <taxon>Actinomycetes</taxon>
        <taxon>Mycobacteriales</taxon>
        <taxon>Nocardiaceae</taxon>
        <taxon>Nocardia</taxon>
    </lineage>
</organism>
<feature type="compositionally biased region" description="Polar residues" evidence="2">
    <location>
        <begin position="419"/>
        <end position="443"/>
    </location>
</feature>
<feature type="compositionally biased region" description="Polar residues" evidence="2">
    <location>
        <begin position="553"/>
        <end position="583"/>
    </location>
</feature>
<dbReference type="Proteomes" id="UP000503540">
    <property type="component" value="Chromosome"/>
</dbReference>
<feature type="region of interest" description="Disordered" evidence="2">
    <location>
        <begin position="843"/>
        <end position="998"/>
    </location>
</feature>
<feature type="compositionally biased region" description="Basic and acidic residues" evidence="2">
    <location>
        <begin position="942"/>
        <end position="965"/>
    </location>
</feature>
<dbReference type="RefSeq" id="WP_167473183.1">
    <property type="nucleotide sequence ID" value="NZ_CP046172.1"/>
</dbReference>
<keyword evidence="1" id="KW-0175">Coiled coil</keyword>
<feature type="compositionally biased region" description="Low complexity" evidence="2">
    <location>
        <begin position="539"/>
        <end position="552"/>
    </location>
</feature>
<feature type="compositionally biased region" description="Basic and acidic residues" evidence="2">
    <location>
        <begin position="978"/>
        <end position="991"/>
    </location>
</feature>
<dbReference type="Gene3D" id="1.10.287.1490">
    <property type="match status" value="1"/>
</dbReference>
<name>A0A6G9YAD0_9NOCA</name>
<evidence type="ECO:0000259" key="3">
    <source>
        <dbReference type="Pfam" id="PF25547"/>
    </source>
</evidence>
<dbReference type="AlphaFoldDB" id="A0A6G9YAD0"/>
<feature type="region of interest" description="Disordered" evidence="2">
    <location>
        <begin position="388"/>
        <end position="445"/>
    </location>
</feature>
<feature type="compositionally biased region" description="Polar residues" evidence="2">
    <location>
        <begin position="931"/>
        <end position="940"/>
    </location>
</feature>
<dbReference type="KEGG" id="nah:F5544_11395"/>
<dbReference type="EMBL" id="CP046172">
    <property type="protein sequence ID" value="QIS10171.1"/>
    <property type="molecule type" value="Genomic_DNA"/>
</dbReference>
<feature type="domain" description="Outer membrane channel protein CpnT-like N-terminal" evidence="3">
    <location>
        <begin position="3"/>
        <end position="153"/>
    </location>
</feature>
<feature type="compositionally biased region" description="Basic and acidic residues" evidence="2">
    <location>
        <begin position="914"/>
        <end position="930"/>
    </location>
</feature>
<evidence type="ECO:0000256" key="2">
    <source>
        <dbReference type="SAM" id="MobiDB-lite"/>
    </source>
</evidence>